<dbReference type="InterPro" id="IPR006314">
    <property type="entry name" value="Dyp_peroxidase"/>
</dbReference>
<evidence type="ECO:0000256" key="7">
    <source>
        <dbReference type="ARBA" id="ARBA00023004"/>
    </source>
</evidence>
<protein>
    <submittedName>
        <fullName evidence="11">Peroxidase</fullName>
    </submittedName>
</protein>
<evidence type="ECO:0000313" key="11">
    <source>
        <dbReference type="EMBL" id="GFJ86732.1"/>
    </source>
</evidence>
<reference evidence="11 12" key="2">
    <citation type="submission" date="2020-03" db="EMBL/GenBank/DDBJ databases">
        <authorList>
            <person name="Ichikawa N."/>
            <person name="Kimura A."/>
            <person name="Kitahashi Y."/>
            <person name="Uohara A."/>
        </authorList>
    </citation>
    <scope>NUCLEOTIDE SEQUENCE [LARGE SCALE GENOMIC DNA]</scope>
    <source>
        <strain evidence="11 12">NBRC 108638</strain>
    </source>
</reference>
<keyword evidence="6" id="KW-0560">Oxidoreductase</keyword>
<dbReference type="NCBIfam" id="TIGR01413">
    <property type="entry name" value="Dyp_perox_fam"/>
    <property type="match status" value="1"/>
</dbReference>
<reference evidence="11 12" key="1">
    <citation type="submission" date="2020-03" db="EMBL/GenBank/DDBJ databases">
        <title>Whole genome shotgun sequence of Phytohabitans rumicis NBRC 108638.</title>
        <authorList>
            <person name="Komaki H."/>
            <person name="Tamura T."/>
        </authorList>
    </citation>
    <scope>NUCLEOTIDE SEQUENCE [LARGE SCALE GENOMIC DNA]</scope>
    <source>
        <strain evidence="11 12">NBRC 108638</strain>
    </source>
</reference>
<evidence type="ECO:0000256" key="2">
    <source>
        <dbReference type="ARBA" id="ARBA00022559"/>
    </source>
</evidence>
<dbReference type="InterPro" id="IPR048328">
    <property type="entry name" value="Dyp_perox_C"/>
</dbReference>
<keyword evidence="3" id="KW-0349">Heme</keyword>
<evidence type="ECO:0000256" key="4">
    <source>
        <dbReference type="ARBA" id="ARBA00022723"/>
    </source>
</evidence>
<evidence type="ECO:0000313" key="12">
    <source>
        <dbReference type="Proteomes" id="UP000482960"/>
    </source>
</evidence>
<name>A0A6V8KNJ3_9ACTN</name>
<dbReference type="EMBL" id="BLPG01000001">
    <property type="protein sequence ID" value="GFJ86732.1"/>
    <property type="molecule type" value="Genomic_DNA"/>
</dbReference>
<gene>
    <name evidence="11" type="ORF">Prum_003740</name>
</gene>
<dbReference type="InterPro" id="IPR006311">
    <property type="entry name" value="TAT_signal"/>
</dbReference>
<dbReference type="GO" id="GO:0020037">
    <property type="term" value="F:heme binding"/>
    <property type="evidence" value="ECO:0007669"/>
    <property type="project" value="InterPro"/>
</dbReference>
<dbReference type="GO" id="GO:0004601">
    <property type="term" value="F:peroxidase activity"/>
    <property type="evidence" value="ECO:0007669"/>
    <property type="project" value="UniProtKB-KW"/>
</dbReference>
<evidence type="ECO:0000256" key="6">
    <source>
        <dbReference type="ARBA" id="ARBA00023002"/>
    </source>
</evidence>
<dbReference type="SUPFAM" id="SSF54909">
    <property type="entry name" value="Dimeric alpha+beta barrel"/>
    <property type="match status" value="1"/>
</dbReference>
<feature type="domain" description="Dyp-type peroxidase N-terminal" evidence="9">
    <location>
        <begin position="61"/>
        <end position="204"/>
    </location>
</feature>
<dbReference type="Proteomes" id="UP000482960">
    <property type="component" value="Unassembled WGS sequence"/>
</dbReference>
<dbReference type="InterPro" id="IPR011008">
    <property type="entry name" value="Dimeric_a/b-barrel"/>
</dbReference>
<dbReference type="AlphaFoldDB" id="A0A6V8KNJ3"/>
<keyword evidence="12" id="KW-1185">Reference proteome</keyword>
<keyword evidence="7" id="KW-0408">Iron</keyword>
<dbReference type="PROSITE" id="PS51404">
    <property type="entry name" value="DYP_PEROXIDASE"/>
    <property type="match status" value="1"/>
</dbReference>
<dbReference type="GO" id="GO:0005829">
    <property type="term" value="C:cytosol"/>
    <property type="evidence" value="ECO:0007669"/>
    <property type="project" value="TreeGrafter"/>
</dbReference>
<evidence type="ECO:0000256" key="3">
    <source>
        <dbReference type="ARBA" id="ARBA00022617"/>
    </source>
</evidence>
<dbReference type="RefSeq" id="WP_173073378.1">
    <property type="nucleotide sequence ID" value="NZ_BAABJB010000025.1"/>
</dbReference>
<organism evidence="11 12">
    <name type="scientific">Phytohabitans rumicis</name>
    <dbReference type="NCBI Taxonomy" id="1076125"/>
    <lineage>
        <taxon>Bacteria</taxon>
        <taxon>Bacillati</taxon>
        <taxon>Actinomycetota</taxon>
        <taxon>Actinomycetes</taxon>
        <taxon>Micromonosporales</taxon>
        <taxon>Micromonosporaceae</taxon>
    </lineage>
</organism>
<dbReference type="PANTHER" id="PTHR30521:SF4">
    <property type="entry name" value="DEFERROCHELATASE"/>
    <property type="match status" value="1"/>
</dbReference>
<evidence type="ECO:0000259" key="9">
    <source>
        <dbReference type="Pfam" id="PF04261"/>
    </source>
</evidence>
<evidence type="ECO:0000256" key="1">
    <source>
        <dbReference type="ARBA" id="ARBA00001970"/>
    </source>
</evidence>
<comment type="cofactor">
    <cofactor evidence="1">
        <name>heme b</name>
        <dbReference type="ChEBI" id="CHEBI:60344"/>
    </cofactor>
</comment>
<dbReference type="GO" id="GO:0046872">
    <property type="term" value="F:metal ion binding"/>
    <property type="evidence" value="ECO:0007669"/>
    <property type="project" value="UniProtKB-KW"/>
</dbReference>
<evidence type="ECO:0000256" key="5">
    <source>
        <dbReference type="ARBA" id="ARBA00022729"/>
    </source>
</evidence>
<comment type="caution">
    <text evidence="11">The sequence shown here is derived from an EMBL/GenBank/DDBJ whole genome shotgun (WGS) entry which is preliminary data.</text>
</comment>
<accession>A0A6V8KNJ3</accession>
<dbReference type="Pfam" id="PF20628">
    <property type="entry name" value="Dyp_perox_C"/>
    <property type="match status" value="1"/>
</dbReference>
<sequence length="406" mass="43109">MSAAFNRRRLLAGGALTVGGAVAGAGVTAGLRAESEPEALAAVVTSAAFGAQTVPFHGAHQAGIDTPAQAHAAFLAFDLVAGVDRAALGRMMRLLSDDAARLTQGQPALADTEPELAVLPARLTVTFGFGPRLFAAAGREAVRPASVAPLPAFAIDRLQEKWTGGDLLIQVCADDPMTVTHVQRMLVKDTLAFARPKWTQRGFRNSRGAQDDGVTQRNVMGQLDGTRNPALGSAIFDAAVWVDSGPSWLHGGSTVVVRRVRAEMEKWDAVDAAGKEFAVGRKLDTGAPLTGTREDDLPDYKATNQLGLTVISESSHIARAHVDDDRQRIFRRPYNYDEGPGPDGRADTGLIFAAYQRDVGTQFVPIQRNLAELDLMNDWITPIGSAVFAVPPGCQPGGWIGQTLLG</sequence>
<comment type="similarity">
    <text evidence="8">Belongs to the DyP-type peroxidase family.</text>
</comment>
<evidence type="ECO:0000256" key="8">
    <source>
        <dbReference type="ARBA" id="ARBA00025737"/>
    </source>
</evidence>
<keyword evidence="2 11" id="KW-0575">Peroxidase</keyword>
<keyword evidence="4" id="KW-0479">Metal-binding</keyword>
<dbReference type="PROSITE" id="PS51318">
    <property type="entry name" value="TAT"/>
    <property type="match status" value="1"/>
</dbReference>
<proteinExistence type="inferred from homology"/>
<dbReference type="InterPro" id="IPR048327">
    <property type="entry name" value="Dyp_perox_N"/>
</dbReference>
<feature type="domain" description="Dyp-type peroxidase C-terminal" evidence="10">
    <location>
        <begin position="215"/>
        <end position="394"/>
    </location>
</feature>
<keyword evidence="5" id="KW-0732">Signal</keyword>
<dbReference type="Pfam" id="PF04261">
    <property type="entry name" value="Dyp_perox_N"/>
    <property type="match status" value="1"/>
</dbReference>
<dbReference type="PANTHER" id="PTHR30521">
    <property type="entry name" value="DEFERROCHELATASE/PEROXIDASE"/>
    <property type="match status" value="1"/>
</dbReference>
<evidence type="ECO:0000259" key="10">
    <source>
        <dbReference type="Pfam" id="PF20628"/>
    </source>
</evidence>